<evidence type="ECO:0000256" key="1">
    <source>
        <dbReference type="SAM" id="MobiDB-lite"/>
    </source>
</evidence>
<organism evidence="2 3">
    <name type="scientific">Pseudovirgaria hyperparasitica</name>
    <dbReference type="NCBI Taxonomy" id="470096"/>
    <lineage>
        <taxon>Eukaryota</taxon>
        <taxon>Fungi</taxon>
        <taxon>Dikarya</taxon>
        <taxon>Ascomycota</taxon>
        <taxon>Pezizomycotina</taxon>
        <taxon>Dothideomycetes</taxon>
        <taxon>Dothideomycetes incertae sedis</taxon>
        <taxon>Acrospermales</taxon>
        <taxon>Acrospermaceae</taxon>
        <taxon>Pseudovirgaria</taxon>
    </lineage>
</organism>
<dbReference type="Proteomes" id="UP000799437">
    <property type="component" value="Unassembled WGS sequence"/>
</dbReference>
<evidence type="ECO:0000313" key="2">
    <source>
        <dbReference type="EMBL" id="KAF2757668.1"/>
    </source>
</evidence>
<feature type="region of interest" description="Disordered" evidence="1">
    <location>
        <begin position="1"/>
        <end position="136"/>
    </location>
</feature>
<reference evidence="2" key="1">
    <citation type="journal article" date="2020" name="Stud. Mycol.">
        <title>101 Dothideomycetes genomes: a test case for predicting lifestyles and emergence of pathogens.</title>
        <authorList>
            <person name="Haridas S."/>
            <person name="Albert R."/>
            <person name="Binder M."/>
            <person name="Bloem J."/>
            <person name="Labutti K."/>
            <person name="Salamov A."/>
            <person name="Andreopoulos B."/>
            <person name="Baker S."/>
            <person name="Barry K."/>
            <person name="Bills G."/>
            <person name="Bluhm B."/>
            <person name="Cannon C."/>
            <person name="Castanera R."/>
            <person name="Culley D."/>
            <person name="Daum C."/>
            <person name="Ezra D."/>
            <person name="Gonzalez J."/>
            <person name="Henrissat B."/>
            <person name="Kuo A."/>
            <person name="Liang C."/>
            <person name="Lipzen A."/>
            <person name="Lutzoni F."/>
            <person name="Magnuson J."/>
            <person name="Mondo S."/>
            <person name="Nolan M."/>
            <person name="Ohm R."/>
            <person name="Pangilinan J."/>
            <person name="Park H.-J."/>
            <person name="Ramirez L."/>
            <person name="Alfaro M."/>
            <person name="Sun H."/>
            <person name="Tritt A."/>
            <person name="Yoshinaga Y."/>
            <person name="Zwiers L.-H."/>
            <person name="Turgeon B."/>
            <person name="Goodwin S."/>
            <person name="Spatafora J."/>
            <person name="Crous P."/>
            <person name="Grigoriev I."/>
        </authorList>
    </citation>
    <scope>NUCLEOTIDE SEQUENCE</scope>
    <source>
        <strain evidence="2">CBS 121739</strain>
    </source>
</reference>
<sequence>MENNNNFPCRKKGDPITTIQSPPHSLDPNDSSRSILSSVSSLLAFSSSHPSPHLSAKVKMPSSWLTSKPTAHTAYIKTDRRVQFNSPVETSPLRQSARSRRPSPSSAPPVARPEKEYKASRHEKPKSDYTTDRNGYRNECEDRRKRDEKKVQYIARNGCEDRCKREEKKIQYVDRKECEDRYKTEAKKVQHVDRKVCEDRHKKDEKKTQYVYGKECEDTCKREEKKVQYVEGKECEDKCAREEKKVQYARSTTCYKYKTYYIVQVRVIPRHISTGTGRVTRVRRISIVDTTA</sequence>
<dbReference type="EMBL" id="ML996573">
    <property type="protein sequence ID" value="KAF2757668.1"/>
    <property type="molecule type" value="Genomic_DNA"/>
</dbReference>
<accession>A0A6A6W407</accession>
<keyword evidence="3" id="KW-1185">Reference proteome</keyword>
<feature type="compositionally biased region" description="Basic and acidic residues" evidence="1">
    <location>
        <begin position="112"/>
        <end position="136"/>
    </location>
</feature>
<evidence type="ECO:0000313" key="3">
    <source>
        <dbReference type="Proteomes" id="UP000799437"/>
    </source>
</evidence>
<dbReference type="GeneID" id="54489986"/>
<dbReference type="AlphaFoldDB" id="A0A6A6W407"/>
<name>A0A6A6W407_9PEZI</name>
<dbReference type="RefSeq" id="XP_033600119.1">
    <property type="nucleotide sequence ID" value="XM_033748932.1"/>
</dbReference>
<proteinExistence type="predicted"/>
<gene>
    <name evidence="2" type="ORF">EJ05DRAFT_529454</name>
</gene>
<feature type="compositionally biased region" description="Low complexity" evidence="1">
    <location>
        <begin position="31"/>
        <end position="55"/>
    </location>
</feature>
<protein>
    <submittedName>
        <fullName evidence="2">Uncharacterized protein</fullName>
    </submittedName>
</protein>